<proteinExistence type="predicted"/>
<dbReference type="EMBL" id="CP010026">
    <property type="protein sequence ID" value="AJZ57285.1"/>
    <property type="molecule type" value="Genomic_DNA"/>
</dbReference>
<organism evidence="1 2">
    <name type="scientific">Paraburkholderia fungorum</name>
    <dbReference type="NCBI Taxonomy" id="134537"/>
    <lineage>
        <taxon>Bacteria</taxon>
        <taxon>Pseudomonadati</taxon>
        <taxon>Pseudomonadota</taxon>
        <taxon>Betaproteobacteria</taxon>
        <taxon>Burkholderiales</taxon>
        <taxon>Burkholderiaceae</taxon>
        <taxon>Paraburkholderia</taxon>
    </lineage>
</organism>
<dbReference type="RefSeq" id="WP_235429661.1">
    <property type="nucleotide sequence ID" value="NZ_CP010026.1"/>
</dbReference>
<evidence type="ECO:0000313" key="2">
    <source>
        <dbReference type="Proteomes" id="UP000032614"/>
    </source>
</evidence>
<dbReference type="SUPFAM" id="SSF46689">
    <property type="entry name" value="Homeodomain-like"/>
    <property type="match status" value="1"/>
</dbReference>
<dbReference type="KEGG" id="bfn:OI25_585"/>
<dbReference type="Proteomes" id="UP000032614">
    <property type="component" value="Chromosome 1"/>
</dbReference>
<accession>A0AAU8SUG3</accession>
<gene>
    <name evidence="1" type="ORF">OI25_585</name>
</gene>
<evidence type="ECO:0000313" key="1">
    <source>
        <dbReference type="EMBL" id="AJZ57285.1"/>
    </source>
</evidence>
<dbReference type="GeneID" id="66514606"/>
<dbReference type="Gene3D" id="1.10.10.60">
    <property type="entry name" value="Homeodomain-like"/>
    <property type="match status" value="1"/>
</dbReference>
<sequence>MERTYARLARAKAEGKIAGRPLSLTATQREEIRVKLATGATARGLAREYGVSHPTTAKAAASGA</sequence>
<dbReference type="AlphaFoldDB" id="A0AAU8SUG3"/>
<reference evidence="1 2" key="1">
    <citation type="journal article" date="2015" name="Genome Announc.">
        <title>Complete genome sequences for 59 burkholderia isolates, both pathogenic and near neighbor.</title>
        <authorList>
            <person name="Johnson S.L."/>
            <person name="Bishop-Lilly K.A."/>
            <person name="Ladner J.T."/>
            <person name="Daligault H.E."/>
            <person name="Davenport K.W."/>
            <person name="Jaissle J."/>
            <person name="Frey K.G."/>
            <person name="Koroleva G.I."/>
            <person name="Bruce D.C."/>
            <person name="Coyne S.R."/>
            <person name="Broomall S.M."/>
            <person name="Li P.E."/>
            <person name="Teshima H."/>
            <person name="Gibbons H.S."/>
            <person name="Palacios G.F."/>
            <person name="Rosenzweig C.N."/>
            <person name="Redden C.L."/>
            <person name="Xu Y."/>
            <person name="Minogue T.D."/>
            <person name="Chain P.S."/>
        </authorList>
    </citation>
    <scope>NUCLEOTIDE SEQUENCE [LARGE SCALE GENOMIC DNA]</scope>
    <source>
        <strain evidence="1 2">ATCC BAA-463</strain>
    </source>
</reference>
<dbReference type="InterPro" id="IPR009057">
    <property type="entry name" value="Homeodomain-like_sf"/>
</dbReference>
<name>A0AAU8SUG3_9BURK</name>
<protein>
    <submittedName>
        <fullName evidence="1">Resolvase, N domain</fullName>
    </submittedName>
</protein>